<keyword evidence="2" id="KW-1185">Reference proteome</keyword>
<dbReference type="EMBL" id="JAHFVK010000001">
    <property type="protein sequence ID" value="MBT2133585.1"/>
    <property type="molecule type" value="Genomic_DNA"/>
</dbReference>
<dbReference type="RefSeq" id="WP_214534844.1">
    <property type="nucleotide sequence ID" value="NZ_JAHFVK010000001.1"/>
</dbReference>
<accession>A0ABS5W1E2</accession>
<protein>
    <submittedName>
        <fullName evidence="1">Uncharacterized protein</fullName>
    </submittedName>
</protein>
<reference evidence="1 2" key="1">
    <citation type="submission" date="2021-05" db="EMBL/GenBank/DDBJ databases">
        <title>Croceibacterium sp. LX-88 genome sequence.</title>
        <authorList>
            <person name="Luo X."/>
        </authorList>
    </citation>
    <scope>NUCLEOTIDE SEQUENCE [LARGE SCALE GENOMIC DNA]</scope>
    <source>
        <strain evidence="1 2">LX-88</strain>
    </source>
</reference>
<comment type="caution">
    <text evidence="1">The sequence shown here is derived from an EMBL/GenBank/DDBJ whole genome shotgun (WGS) entry which is preliminary data.</text>
</comment>
<dbReference type="Proteomes" id="UP000811255">
    <property type="component" value="Unassembled WGS sequence"/>
</dbReference>
<proteinExistence type="predicted"/>
<name>A0ABS5W1E2_9SPHN</name>
<sequence>MAGDRIAQALARIDAAANRIEAAARSSAGSGGGDPELQQKYEVLRDEAGAVLGELDRLIGKLES</sequence>
<organism evidence="1 2">
    <name type="scientific">Croceibacterium selenioxidans</name>
    <dbReference type="NCBI Taxonomy" id="2838833"/>
    <lineage>
        <taxon>Bacteria</taxon>
        <taxon>Pseudomonadati</taxon>
        <taxon>Pseudomonadota</taxon>
        <taxon>Alphaproteobacteria</taxon>
        <taxon>Sphingomonadales</taxon>
        <taxon>Erythrobacteraceae</taxon>
        <taxon>Croceibacterium</taxon>
    </lineage>
</organism>
<evidence type="ECO:0000313" key="2">
    <source>
        <dbReference type="Proteomes" id="UP000811255"/>
    </source>
</evidence>
<gene>
    <name evidence="1" type="ORF">KK137_04485</name>
</gene>
<evidence type="ECO:0000313" key="1">
    <source>
        <dbReference type="EMBL" id="MBT2133585.1"/>
    </source>
</evidence>